<evidence type="ECO:0000256" key="7">
    <source>
        <dbReference type="SAM" id="Phobius"/>
    </source>
</evidence>
<name>A0A1F5BTW5_9BACT</name>
<feature type="region of interest" description="Disordered" evidence="6">
    <location>
        <begin position="62"/>
        <end position="89"/>
    </location>
</feature>
<evidence type="ECO:0000256" key="2">
    <source>
        <dbReference type="ARBA" id="ARBA00022729"/>
    </source>
</evidence>
<organism evidence="9 10">
    <name type="scientific">Candidatus Azambacteria bacterium RIFCSPLOWO2_01_FULL_46_25</name>
    <dbReference type="NCBI Taxonomy" id="1797298"/>
    <lineage>
        <taxon>Bacteria</taxon>
        <taxon>Candidatus Azamiibacteriota</taxon>
    </lineage>
</organism>
<evidence type="ECO:0000256" key="3">
    <source>
        <dbReference type="ARBA" id="ARBA00023002"/>
    </source>
</evidence>
<evidence type="ECO:0000256" key="4">
    <source>
        <dbReference type="ARBA" id="ARBA00023157"/>
    </source>
</evidence>
<keyword evidence="4" id="KW-1015">Disulfide bond</keyword>
<sequence>MESDTQHEVEALEAKLKELKAQGQGSGAQSASQNSLMIPGAIVIAGIIVALAVVSSGGGIGRQASETGAPTAAKTATPPSPVPGAAPAAGTVKPVSAADHILGNPNAQVFLIEYSDFECPFCKRFHPTTKQILEAYKDKVALVYRHFPLGFHANAQKEAEASECAAELGGNDAFWKYTDAIYDRTTSNGTGFALTKLVPLAKELGLNEAKFKTCLESGKHAQKVQQDMAEGVQAGVNGTPGNILWTKSGVTKLMPGALPFEMFKQELDQLVK</sequence>
<protein>
    <recommendedName>
        <fullName evidence="8">Thioredoxin domain-containing protein</fullName>
    </recommendedName>
</protein>
<comment type="caution">
    <text evidence="9">The sequence shown here is derived from an EMBL/GenBank/DDBJ whole genome shotgun (WGS) entry which is preliminary data.</text>
</comment>
<dbReference type="PANTHER" id="PTHR13887:SF14">
    <property type="entry name" value="DISULFIDE BOND FORMATION PROTEIN D"/>
    <property type="match status" value="1"/>
</dbReference>
<dbReference type="Proteomes" id="UP000176650">
    <property type="component" value="Unassembled WGS sequence"/>
</dbReference>
<gene>
    <name evidence="9" type="ORF">A2988_01080</name>
</gene>
<dbReference type="InterPro" id="IPR012336">
    <property type="entry name" value="Thioredoxin-like_fold"/>
</dbReference>
<comment type="similarity">
    <text evidence="1">Belongs to the thioredoxin family. DsbA subfamily.</text>
</comment>
<proteinExistence type="inferred from homology"/>
<keyword evidence="7" id="KW-1133">Transmembrane helix</keyword>
<dbReference type="PROSITE" id="PS51352">
    <property type="entry name" value="THIOREDOXIN_2"/>
    <property type="match status" value="1"/>
</dbReference>
<evidence type="ECO:0000256" key="5">
    <source>
        <dbReference type="ARBA" id="ARBA00023284"/>
    </source>
</evidence>
<dbReference type="InterPro" id="IPR013766">
    <property type="entry name" value="Thioredoxin_domain"/>
</dbReference>
<dbReference type="AlphaFoldDB" id="A0A1F5BTW5"/>
<dbReference type="InterPro" id="IPR036249">
    <property type="entry name" value="Thioredoxin-like_sf"/>
</dbReference>
<evidence type="ECO:0000259" key="8">
    <source>
        <dbReference type="PROSITE" id="PS51352"/>
    </source>
</evidence>
<dbReference type="SUPFAM" id="SSF52833">
    <property type="entry name" value="Thioredoxin-like"/>
    <property type="match status" value="1"/>
</dbReference>
<feature type="transmembrane region" description="Helical" evidence="7">
    <location>
        <begin position="36"/>
        <end position="54"/>
    </location>
</feature>
<evidence type="ECO:0000313" key="9">
    <source>
        <dbReference type="EMBL" id="OGD34062.1"/>
    </source>
</evidence>
<keyword evidence="5" id="KW-0676">Redox-active center</keyword>
<feature type="domain" description="Thioredoxin" evidence="8">
    <location>
        <begin position="71"/>
        <end position="272"/>
    </location>
</feature>
<evidence type="ECO:0000256" key="1">
    <source>
        <dbReference type="ARBA" id="ARBA00005791"/>
    </source>
</evidence>
<dbReference type="EMBL" id="MEYS01000002">
    <property type="protein sequence ID" value="OGD34062.1"/>
    <property type="molecule type" value="Genomic_DNA"/>
</dbReference>
<dbReference type="Pfam" id="PF13462">
    <property type="entry name" value="Thioredoxin_4"/>
    <property type="match status" value="1"/>
</dbReference>
<keyword evidence="7" id="KW-0812">Transmembrane</keyword>
<dbReference type="STRING" id="1797298.A2988_01080"/>
<evidence type="ECO:0000313" key="10">
    <source>
        <dbReference type="Proteomes" id="UP000176650"/>
    </source>
</evidence>
<keyword evidence="7" id="KW-0472">Membrane</keyword>
<evidence type="ECO:0000256" key="6">
    <source>
        <dbReference type="SAM" id="MobiDB-lite"/>
    </source>
</evidence>
<feature type="compositionally biased region" description="Low complexity" evidence="6">
    <location>
        <begin position="67"/>
        <end position="77"/>
    </location>
</feature>
<reference evidence="9 10" key="1">
    <citation type="journal article" date="2016" name="Nat. Commun.">
        <title>Thousands of microbial genomes shed light on interconnected biogeochemical processes in an aquifer system.</title>
        <authorList>
            <person name="Anantharaman K."/>
            <person name="Brown C.T."/>
            <person name="Hug L.A."/>
            <person name="Sharon I."/>
            <person name="Castelle C.J."/>
            <person name="Probst A.J."/>
            <person name="Thomas B.C."/>
            <person name="Singh A."/>
            <person name="Wilkins M.J."/>
            <person name="Karaoz U."/>
            <person name="Brodie E.L."/>
            <person name="Williams K.H."/>
            <person name="Hubbard S.S."/>
            <person name="Banfield J.F."/>
        </authorList>
    </citation>
    <scope>NUCLEOTIDE SEQUENCE [LARGE SCALE GENOMIC DNA]</scope>
</reference>
<keyword evidence="3" id="KW-0560">Oxidoreductase</keyword>
<dbReference type="Gene3D" id="3.40.30.10">
    <property type="entry name" value="Glutaredoxin"/>
    <property type="match status" value="1"/>
</dbReference>
<dbReference type="PANTHER" id="PTHR13887">
    <property type="entry name" value="GLUTATHIONE S-TRANSFERASE KAPPA"/>
    <property type="match status" value="1"/>
</dbReference>
<accession>A0A1F5BTW5</accession>
<keyword evidence="2" id="KW-0732">Signal</keyword>
<dbReference type="GO" id="GO:0016491">
    <property type="term" value="F:oxidoreductase activity"/>
    <property type="evidence" value="ECO:0007669"/>
    <property type="project" value="UniProtKB-KW"/>
</dbReference>